<dbReference type="eggNOG" id="COG0438">
    <property type="taxonomic scope" value="Bacteria"/>
</dbReference>
<keyword evidence="5" id="KW-1185">Reference proteome</keyword>
<name>A0A0H3J160_CLOPA</name>
<dbReference type="Pfam" id="PF13692">
    <property type="entry name" value="Glyco_trans_1_4"/>
    <property type="match status" value="1"/>
</dbReference>
<accession>A0A0H3J160</accession>
<dbReference type="KEGG" id="cpae:CPAST_c03370"/>
<gene>
    <name evidence="2" type="ORF">CLPA_c03370</name>
    <name evidence="3" type="ORF">CP6013_02811</name>
</gene>
<reference evidence="3" key="2">
    <citation type="submission" date="2015-10" db="EMBL/GenBank/DDBJ databases">
        <title>Improved Draft Genome Sequence of Clostridium pasteurianum Strain ATCC 6013 (DSM 525) Using a Hybrid Next-Generation Sequencing Approach.</title>
        <authorList>
            <person name="Pyne M.E."/>
            <person name="Utturkar S.M."/>
            <person name="Brown S.D."/>
            <person name="Moo-Young M."/>
            <person name="Chung D.A."/>
            <person name="Chou P.C."/>
        </authorList>
    </citation>
    <scope>NUCLEOTIDE SEQUENCE</scope>
    <source>
        <strain evidence="3">ATCC 6013</strain>
    </source>
</reference>
<dbReference type="RefSeq" id="WP_003440888.1">
    <property type="nucleotide sequence ID" value="NZ_ANZB01000001.1"/>
</dbReference>
<reference evidence="3 4" key="3">
    <citation type="journal article" name="Genome Announc.">
        <title>Improved Draft Genome Sequence of Clostridium pasteurianum Strain ATCC 6013 (DSM 525) Using a Hybrid Next-Generation Sequencing Approach.</title>
        <authorList>
            <person name="Pyne M.E."/>
            <person name="Utturkar S."/>
            <person name="Brown S.D."/>
            <person name="Moo-Young M."/>
            <person name="Chung D.A."/>
            <person name="Chou C.P."/>
        </authorList>
    </citation>
    <scope>NUCLEOTIDE SEQUENCE [LARGE SCALE GENOMIC DNA]</scope>
    <source>
        <strain evidence="3 4">ATCC 6013</strain>
    </source>
</reference>
<evidence type="ECO:0000256" key="1">
    <source>
        <dbReference type="ARBA" id="ARBA00022679"/>
    </source>
</evidence>
<dbReference type="EMBL" id="CP009268">
    <property type="protein sequence ID" value="AJA50425.1"/>
    <property type="molecule type" value="Genomic_DNA"/>
</dbReference>
<dbReference type="PANTHER" id="PTHR46401:SF2">
    <property type="entry name" value="GLYCOSYLTRANSFERASE WBBK-RELATED"/>
    <property type="match status" value="1"/>
</dbReference>
<dbReference type="PANTHER" id="PTHR46401">
    <property type="entry name" value="GLYCOSYLTRANSFERASE WBBK-RELATED"/>
    <property type="match status" value="1"/>
</dbReference>
<dbReference type="GeneID" id="93072581"/>
<reference evidence="2 5" key="1">
    <citation type="journal article" date="2015" name="Genome Announc.">
        <title>Complete Genome Sequence of the Nitrogen-Fixing and Solvent-Producing Clostridium pasteurianum DSM 525.</title>
        <authorList>
            <person name="Poehlein A."/>
            <person name="Grosse-Honebrink A."/>
            <person name="Zhang Y."/>
            <person name="Minton N.P."/>
            <person name="Daniel R."/>
        </authorList>
    </citation>
    <scope>NUCLEOTIDE SEQUENCE [LARGE SCALE GENOMIC DNA]</scope>
    <source>
        <strain evidence="2">DSM 525</strain>
        <strain evidence="5">DSM 525 / ATCC 6013</strain>
    </source>
</reference>
<organism evidence="2 5">
    <name type="scientific">Clostridium pasteurianum DSM 525 = ATCC 6013</name>
    <dbReference type="NCBI Taxonomy" id="1262449"/>
    <lineage>
        <taxon>Bacteria</taxon>
        <taxon>Bacillati</taxon>
        <taxon>Bacillota</taxon>
        <taxon>Clostridia</taxon>
        <taxon>Eubacteriales</taxon>
        <taxon>Clostridiaceae</taxon>
        <taxon>Clostridium</taxon>
    </lineage>
</organism>
<evidence type="ECO:0000313" key="5">
    <source>
        <dbReference type="Proteomes" id="UP000030905"/>
    </source>
</evidence>
<dbReference type="AlphaFoldDB" id="A0A0H3J160"/>
<dbReference type="SUPFAM" id="SSF53756">
    <property type="entry name" value="UDP-Glycosyltransferase/glycogen phosphorylase"/>
    <property type="match status" value="1"/>
</dbReference>
<dbReference type="KEGG" id="cpat:CLPA_c03370"/>
<dbReference type="Gene3D" id="3.40.50.2000">
    <property type="entry name" value="Glycogen Phosphorylase B"/>
    <property type="match status" value="1"/>
</dbReference>
<dbReference type="Proteomes" id="UP000028042">
    <property type="component" value="Unassembled WGS sequence"/>
</dbReference>
<dbReference type="EMBL" id="JPGY02000001">
    <property type="protein sequence ID" value="KRU13563.1"/>
    <property type="molecule type" value="Genomic_DNA"/>
</dbReference>
<evidence type="ECO:0000313" key="3">
    <source>
        <dbReference type="EMBL" id="KRU13563.1"/>
    </source>
</evidence>
<proteinExistence type="predicted"/>
<dbReference type="GO" id="GO:0009103">
    <property type="term" value="P:lipopolysaccharide biosynthetic process"/>
    <property type="evidence" value="ECO:0007669"/>
    <property type="project" value="TreeGrafter"/>
</dbReference>
<dbReference type="GO" id="GO:0016757">
    <property type="term" value="F:glycosyltransferase activity"/>
    <property type="evidence" value="ECO:0007669"/>
    <property type="project" value="TreeGrafter"/>
</dbReference>
<dbReference type="Proteomes" id="UP000030905">
    <property type="component" value="Chromosome"/>
</dbReference>
<keyword evidence="1 2" id="KW-0808">Transferase</keyword>
<dbReference type="PATRIC" id="fig|1262449.3.peg.228"/>
<sequence length="352" mass="41218">MKQINFKKDHISNVIKNKKVLFITTKNIDYIRNSQEIELLKKLSSEVEIIGYDDKGYISRLIKIYWKLITISIKNYDEVFVGFAPQLILPFFGFKFRKKVIIEDFFISLYDTMINDRKKFKSSSLIGKILLYLDRITLKRADEIIVDTHAHGNYFVRELGADKSKINVMYLMADSSIYYPRTVKKSKELNNKFLVLYFGSILPLQGIEVILQCIEKMKDIESVIFQIIGPVPKEYMDKYKTYKNVVFIPWLSQKALAEKIAAADLCLAGHFNNSIEKALRTIPGKAYIYNVMEKPMILGDNPANHELFKEDNDNYYYVEMGSSDKLKEKILYVMENKKFPAVKNYKFQIRKK</sequence>
<evidence type="ECO:0000313" key="4">
    <source>
        <dbReference type="Proteomes" id="UP000028042"/>
    </source>
</evidence>
<protein>
    <submittedName>
        <fullName evidence="2">Glycosyltransferase</fullName>
    </submittedName>
</protein>
<evidence type="ECO:0000313" key="2">
    <source>
        <dbReference type="EMBL" id="AJA50425.1"/>
    </source>
</evidence>